<dbReference type="Gramene" id="Mp4g04580.1">
    <property type="protein sequence ID" value="Mp4g04580.1.cds1"/>
    <property type="gene ID" value="Mp4g04580"/>
</dbReference>
<evidence type="ECO:0000256" key="1">
    <source>
        <dbReference type="SAM" id="MobiDB-lite"/>
    </source>
</evidence>
<organism evidence="2 3">
    <name type="scientific">Marchantia polymorpha</name>
    <name type="common">Common liverwort</name>
    <name type="synonym">Marchantia aquatica</name>
    <dbReference type="NCBI Taxonomy" id="3197"/>
    <lineage>
        <taxon>Eukaryota</taxon>
        <taxon>Viridiplantae</taxon>
        <taxon>Streptophyta</taxon>
        <taxon>Embryophyta</taxon>
        <taxon>Marchantiophyta</taxon>
        <taxon>Marchantiopsida</taxon>
        <taxon>Marchantiidae</taxon>
        <taxon>Marchantiales</taxon>
        <taxon>Marchantiaceae</taxon>
        <taxon>Marchantia</taxon>
    </lineage>
</organism>
<dbReference type="Proteomes" id="UP000244005">
    <property type="component" value="Unassembled WGS sequence"/>
</dbReference>
<proteinExistence type="predicted"/>
<dbReference type="AlphaFoldDB" id="A0A2R6X0B6"/>
<reference evidence="3" key="1">
    <citation type="journal article" date="2017" name="Cell">
        <title>Insights into land plant evolution garnered from the Marchantia polymorpha genome.</title>
        <authorList>
            <person name="Bowman J.L."/>
            <person name="Kohchi T."/>
            <person name="Yamato K.T."/>
            <person name="Jenkins J."/>
            <person name="Shu S."/>
            <person name="Ishizaki K."/>
            <person name="Yamaoka S."/>
            <person name="Nishihama R."/>
            <person name="Nakamura Y."/>
            <person name="Berger F."/>
            <person name="Adam C."/>
            <person name="Aki S.S."/>
            <person name="Althoff F."/>
            <person name="Araki T."/>
            <person name="Arteaga-Vazquez M.A."/>
            <person name="Balasubrmanian S."/>
            <person name="Barry K."/>
            <person name="Bauer D."/>
            <person name="Boehm C.R."/>
            <person name="Briginshaw L."/>
            <person name="Caballero-Perez J."/>
            <person name="Catarino B."/>
            <person name="Chen F."/>
            <person name="Chiyoda S."/>
            <person name="Chovatia M."/>
            <person name="Davies K.M."/>
            <person name="Delmans M."/>
            <person name="Demura T."/>
            <person name="Dierschke T."/>
            <person name="Dolan L."/>
            <person name="Dorantes-Acosta A.E."/>
            <person name="Eklund D.M."/>
            <person name="Florent S.N."/>
            <person name="Flores-Sandoval E."/>
            <person name="Fujiyama A."/>
            <person name="Fukuzawa H."/>
            <person name="Galik B."/>
            <person name="Grimanelli D."/>
            <person name="Grimwood J."/>
            <person name="Grossniklaus U."/>
            <person name="Hamada T."/>
            <person name="Haseloff J."/>
            <person name="Hetherington A.J."/>
            <person name="Higo A."/>
            <person name="Hirakawa Y."/>
            <person name="Hundley H.N."/>
            <person name="Ikeda Y."/>
            <person name="Inoue K."/>
            <person name="Inoue S.I."/>
            <person name="Ishida S."/>
            <person name="Jia Q."/>
            <person name="Kakita M."/>
            <person name="Kanazawa T."/>
            <person name="Kawai Y."/>
            <person name="Kawashima T."/>
            <person name="Kennedy M."/>
            <person name="Kinose K."/>
            <person name="Kinoshita T."/>
            <person name="Kohara Y."/>
            <person name="Koide E."/>
            <person name="Komatsu K."/>
            <person name="Kopischke S."/>
            <person name="Kubo M."/>
            <person name="Kyozuka J."/>
            <person name="Lagercrantz U."/>
            <person name="Lin S.S."/>
            <person name="Lindquist E."/>
            <person name="Lipzen A.M."/>
            <person name="Lu C.W."/>
            <person name="De Luna E."/>
            <person name="Martienssen R.A."/>
            <person name="Minamino N."/>
            <person name="Mizutani M."/>
            <person name="Mizutani M."/>
            <person name="Mochizuki N."/>
            <person name="Monte I."/>
            <person name="Mosher R."/>
            <person name="Nagasaki H."/>
            <person name="Nakagami H."/>
            <person name="Naramoto S."/>
            <person name="Nishitani K."/>
            <person name="Ohtani M."/>
            <person name="Okamoto T."/>
            <person name="Okumura M."/>
            <person name="Phillips J."/>
            <person name="Pollak B."/>
            <person name="Reinders A."/>
            <person name="Rovekamp M."/>
            <person name="Sano R."/>
            <person name="Sawa S."/>
            <person name="Schmid M.W."/>
            <person name="Shirakawa M."/>
            <person name="Solano R."/>
            <person name="Spunde A."/>
            <person name="Suetsugu N."/>
            <person name="Sugano S."/>
            <person name="Sugiyama A."/>
            <person name="Sun R."/>
            <person name="Suzuki Y."/>
            <person name="Takenaka M."/>
            <person name="Takezawa D."/>
            <person name="Tomogane H."/>
            <person name="Tsuzuki M."/>
            <person name="Ueda T."/>
            <person name="Umeda M."/>
            <person name="Ward J.M."/>
            <person name="Watanabe Y."/>
            <person name="Yazaki K."/>
            <person name="Yokoyama R."/>
            <person name="Yoshitake Y."/>
            <person name="Yotsui I."/>
            <person name="Zachgo S."/>
            <person name="Schmutz J."/>
        </authorList>
    </citation>
    <scope>NUCLEOTIDE SEQUENCE [LARGE SCALE GENOMIC DNA]</scope>
    <source>
        <strain evidence="3">Tak-1</strain>
    </source>
</reference>
<name>A0A2R6X0B6_MARPO</name>
<gene>
    <name evidence="2" type="ORF">MARPO_0044s0016</name>
</gene>
<evidence type="ECO:0000313" key="3">
    <source>
        <dbReference type="Proteomes" id="UP000244005"/>
    </source>
</evidence>
<protein>
    <submittedName>
        <fullName evidence="2">Uncharacterized protein</fullName>
    </submittedName>
</protein>
<feature type="region of interest" description="Disordered" evidence="1">
    <location>
        <begin position="53"/>
        <end position="77"/>
    </location>
</feature>
<evidence type="ECO:0000313" key="2">
    <source>
        <dbReference type="EMBL" id="PTQ39536.1"/>
    </source>
</evidence>
<accession>A0A2R6X0B6</accession>
<sequence>MHCHAESETRRHCECCRIQPFLPFRFSPKHKSSHPSPQLGAISISISSRPHPSVRFHSLSAPNTLRSSRRQTDRQMNRFRLTSNSTLGVCKSTPPIHKPICAPMELSKASNSNFAPDCGRSTPAAIFNMEYSP</sequence>
<dbReference type="EMBL" id="KZ772716">
    <property type="protein sequence ID" value="PTQ39536.1"/>
    <property type="molecule type" value="Genomic_DNA"/>
</dbReference>
<keyword evidence="3" id="KW-1185">Reference proteome</keyword>